<evidence type="ECO:0000256" key="2">
    <source>
        <dbReference type="ARBA" id="ARBA00023125"/>
    </source>
</evidence>
<keyword evidence="7" id="KW-1185">Reference proteome</keyword>
<dbReference type="SMART" id="SM00717">
    <property type="entry name" value="SANT"/>
    <property type="match status" value="1"/>
</dbReference>
<evidence type="ECO:0000313" key="6">
    <source>
        <dbReference type="EMBL" id="KAK7266428.1"/>
    </source>
</evidence>
<evidence type="ECO:0000259" key="5">
    <source>
        <dbReference type="PROSITE" id="PS51294"/>
    </source>
</evidence>
<dbReference type="PANTHER" id="PTHR47998">
    <property type="entry name" value="TRANSCRIPTION FACTOR MYB51-LIKE ISOFORM X1"/>
    <property type="match status" value="1"/>
</dbReference>
<feature type="domain" description="Myb-like" evidence="4">
    <location>
        <begin position="182"/>
        <end position="232"/>
    </location>
</feature>
<dbReference type="GO" id="GO:0005634">
    <property type="term" value="C:nucleus"/>
    <property type="evidence" value="ECO:0007669"/>
    <property type="project" value="UniProtKB-SubCell"/>
</dbReference>
<evidence type="ECO:0000256" key="3">
    <source>
        <dbReference type="ARBA" id="ARBA00023242"/>
    </source>
</evidence>
<dbReference type="InterPro" id="IPR009057">
    <property type="entry name" value="Homeodomain-like_sf"/>
</dbReference>
<dbReference type="PROSITE" id="PS50090">
    <property type="entry name" value="MYB_LIKE"/>
    <property type="match status" value="1"/>
</dbReference>
<dbReference type="GO" id="GO:0000976">
    <property type="term" value="F:transcription cis-regulatory region binding"/>
    <property type="evidence" value="ECO:0007669"/>
    <property type="project" value="TreeGrafter"/>
</dbReference>
<dbReference type="GO" id="GO:0006355">
    <property type="term" value="P:regulation of DNA-templated transcription"/>
    <property type="evidence" value="ECO:0007669"/>
    <property type="project" value="TreeGrafter"/>
</dbReference>
<dbReference type="Gene3D" id="1.10.10.60">
    <property type="entry name" value="Homeodomain-like"/>
    <property type="match status" value="2"/>
</dbReference>
<dbReference type="InterPro" id="IPR015495">
    <property type="entry name" value="Myb_TF_plants"/>
</dbReference>
<evidence type="ECO:0000256" key="1">
    <source>
        <dbReference type="ARBA" id="ARBA00004123"/>
    </source>
</evidence>
<name>A0AAN9F2R1_CROPI</name>
<comment type="subcellular location">
    <subcellularLocation>
        <location evidence="1">Nucleus</location>
    </subcellularLocation>
</comment>
<dbReference type="GO" id="GO:0030154">
    <property type="term" value="P:cell differentiation"/>
    <property type="evidence" value="ECO:0007669"/>
    <property type="project" value="TreeGrafter"/>
</dbReference>
<evidence type="ECO:0000259" key="4">
    <source>
        <dbReference type="PROSITE" id="PS50090"/>
    </source>
</evidence>
<dbReference type="PANTHER" id="PTHR47998:SF91">
    <property type="entry name" value="MYB-RELATED PROTEIN 308-LIKE"/>
    <property type="match status" value="1"/>
</dbReference>
<dbReference type="Pfam" id="PF00249">
    <property type="entry name" value="Myb_DNA-binding"/>
    <property type="match status" value="1"/>
</dbReference>
<organism evidence="6 7">
    <name type="scientific">Crotalaria pallida</name>
    <name type="common">Smooth rattlebox</name>
    <name type="synonym">Crotalaria striata</name>
    <dbReference type="NCBI Taxonomy" id="3830"/>
    <lineage>
        <taxon>Eukaryota</taxon>
        <taxon>Viridiplantae</taxon>
        <taxon>Streptophyta</taxon>
        <taxon>Embryophyta</taxon>
        <taxon>Tracheophyta</taxon>
        <taxon>Spermatophyta</taxon>
        <taxon>Magnoliopsida</taxon>
        <taxon>eudicotyledons</taxon>
        <taxon>Gunneridae</taxon>
        <taxon>Pentapetalae</taxon>
        <taxon>rosids</taxon>
        <taxon>fabids</taxon>
        <taxon>Fabales</taxon>
        <taxon>Fabaceae</taxon>
        <taxon>Papilionoideae</taxon>
        <taxon>50 kb inversion clade</taxon>
        <taxon>genistoids sensu lato</taxon>
        <taxon>core genistoids</taxon>
        <taxon>Crotalarieae</taxon>
        <taxon>Crotalaria</taxon>
    </lineage>
</organism>
<protein>
    <submittedName>
        <fullName evidence="6">Uncharacterized protein</fullName>
    </submittedName>
</protein>
<dbReference type="SUPFAM" id="SSF46689">
    <property type="entry name" value="Homeodomain-like"/>
    <property type="match status" value="1"/>
</dbReference>
<dbReference type="PROSITE" id="PS51294">
    <property type="entry name" value="HTH_MYB"/>
    <property type="match status" value="1"/>
</dbReference>
<comment type="caution">
    <text evidence="6">The sequence shown here is derived from an EMBL/GenBank/DDBJ whole genome shotgun (WGS) entry which is preliminary data.</text>
</comment>
<keyword evidence="3" id="KW-0539">Nucleus</keyword>
<sequence>MTLFHLAVWVPISSIRLRQNKTSSSIFIQEKVMAITVGVWIWCSRIWNKTWLASFFYKPCNYELFVKQSLNMEMAIVMAREVIIDDDEMLNGLKNEIGEGVALLLSTLLLHAGARFSPPRHRRFHVPPPLLSIVDCGAAAVLPAAVAATIPAAVLPALPCHSATGLNRCRKSCRLRWLNYLNPNIMRGMFKEDEVDLILRLHRLLGNRWSLIAGRLPGRTPNDVKNYWNSYIRKKVSSHKENVNNTRPKESVIEPHIVIKPQPRTISRTSPWLRENLLNEDQCRVKQYTHDRWGTMLEDIESNEKNDTCWLGEQDVALLKYLNWNGSDLFSLATEVENFLGEGQSWSDVLDMNW</sequence>
<keyword evidence="2" id="KW-0238">DNA-binding</keyword>
<dbReference type="Proteomes" id="UP001372338">
    <property type="component" value="Unassembled WGS sequence"/>
</dbReference>
<dbReference type="InterPro" id="IPR001005">
    <property type="entry name" value="SANT/Myb"/>
</dbReference>
<evidence type="ECO:0000313" key="7">
    <source>
        <dbReference type="Proteomes" id="UP001372338"/>
    </source>
</evidence>
<feature type="domain" description="HTH myb-type" evidence="5">
    <location>
        <begin position="182"/>
        <end position="236"/>
    </location>
</feature>
<dbReference type="InterPro" id="IPR017930">
    <property type="entry name" value="Myb_dom"/>
</dbReference>
<dbReference type="EMBL" id="JAYWIO010000004">
    <property type="protein sequence ID" value="KAK7266428.1"/>
    <property type="molecule type" value="Genomic_DNA"/>
</dbReference>
<reference evidence="6 7" key="1">
    <citation type="submission" date="2024-01" db="EMBL/GenBank/DDBJ databases">
        <title>The genomes of 5 underutilized Papilionoideae crops provide insights into root nodulation and disease resistanc.</title>
        <authorList>
            <person name="Yuan L."/>
        </authorList>
    </citation>
    <scope>NUCLEOTIDE SEQUENCE [LARGE SCALE GENOMIC DNA]</scope>
    <source>
        <strain evidence="6">ZHUSHIDOU_FW_LH</strain>
        <tissue evidence="6">Leaf</tissue>
    </source>
</reference>
<gene>
    <name evidence="6" type="ORF">RIF29_19072</name>
</gene>
<accession>A0AAN9F2R1</accession>
<proteinExistence type="predicted"/>
<dbReference type="AlphaFoldDB" id="A0AAN9F2R1"/>
<dbReference type="CDD" id="cd00167">
    <property type="entry name" value="SANT"/>
    <property type="match status" value="1"/>
</dbReference>